<evidence type="ECO:0000256" key="4">
    <source>
        <dbReference type="ARBA" id="ARBA00022793"/>
    </source>
</evidence>
<feature type="active site" description="For OMPdecase activity" evidence="10">
    <location>
        <position position="59"/>
    </location>
</feature>
<proteinExistence type="inferred from homology"/>
<feature type="active site" description="For OMPdecase activity" evidence="10">
    <location>
        <position position="61"/>
    </location>
</feature>
<dbReference type="NCBIfam" id="NF001273">
    <property type="entry name" value="PRK00230.1"/>
    <property type="match status" value="1"/>
</dbReference>
<dbReference type="GO" id="GO:0004590">
    <property type="term" value="F:orotidine-5'-phosphate decarboxylase activity"/>
    <property type="evidence" value="ECO:0007669"/>
    <property type="project" value="UniProtKB-UniRule"/>
</dbReference>
<evidence type="ECO:0000256" key="9">
    <source>
        <dbReference type="HAMAP-Rule" id="MF_01200"/>
    </source>
</evidence>
<dbReference type="PROSITE" id="PS00156">
    <property type="entry name" value="OMPDECASE"/>
    <property type="match status" value="1"/>
</dbReference>
<dbReference type="SUPFAM" id="SSF51366">
    <property type="entry name" value="Ribulose-phoshate binding barrel"/>
    <property type="match status" value="1"/>
</dbReference>
<comment type="subunit">
    <text evidence="3 9">Homodimer.</text>
</comment>
<evidence type="ECO:0000313" key="14">
    <source>
        <dbReference type="EMBL" id="PSM51774.1"/>
    </source>
</evidence>
<gene>
    <name evidence="9" type="primary">pyrF</name>
    <name evidence="14" type="ORF">CQ405_06500</name>
</gene>
<evidence type="ECO:0000256" key="5">
    <source>
        <dbReference type="ARBA" id="ARBA00022975"/>
    </source>
</evidence>
<feature type="active site" description="Proton donor" evidence="9">
    <location>
        <position position="61"/>
    </location>
</feature>
<dbReference type="SMART" id="SM00934">
    <property type="entry name" value="OMPdecase"/>
    <property type="match status" value="1"/>
</dbReference>
<dbReference type="PANTHER" id="PTHR32119:SF2">
    <property type="entry name" value="OROTIDINE 5'-PHOSPHATE DECARBOXYLASE"/>
    <property type="match status" value="1"/>
</dbReference>
<dbReference type="RefSeq" id="WP_106871884.1">
    <property type="nucleotide sequence ID" value="NZ_CP053841.1"/>
</dbReference>
<evidence type="ECO:0000256" key="6">
    <source>
        <dbReference type="ARBA" id="ARBA00023239"/>
    </source>
</evidence>
<dbReference type="GO" id="GO:0006207">
    <property type="term" value="P:'de novo' pyrimidine nucleobase biosynthetic process"/>
    <property type="evidence" value="ECO:0007669"/>
    <property type="project" value="InterPro"/>
</dbReference>
<name>A0A2P8QZV0_9BACT</name>
<evidence type="ECO:0000256" key="2">
    <source>
        <dbReference type="ARBA" id="ARBA00004861"/>
    </source>
</evidence>
<feature type="active site" description="For OMPdecase activity" evidence="10">
    <location>
        <position position="64"/>
    </location>
</feature>
<feature type="binding site" evidence="9 11">
    <location>
        <position position="188"/>
    </location>
    <ligand>
        <name>substrate</name>
    </ligand>
</feature>
<dbReference type="Proteomes" id="UP000240535">
    <property type="component" value="Unassembled WGS sequence"/>
</dbReference>
<keyword evidence="5 9" id="KW-0665">Pyrimidine biosynthesis</keyword>
<dbReference type="UniPathway" id="UPA00070">
    <property type="reaction ID" value="UER00120"/>
</dbReference>
<evidence type="ECO:0000256" key="12">
    <source>
        <dbReference type="RuleBase" id="RU000512"/>
    </source>
</evidence>
<dbReference type="InterPro" id="IPR011060">
    <property type="entry name" value="RibuloseP-bd_barrel"/>
</dbReference>
<dbReference type="Gene3D" id="3.20.20.70">
    <property type="entry name" value="Aldolase class I"/>
    <property type="match status" value="1"/>
</dbReference>
<reference evidence="15" key="1">
    <citation type="submission" date="2017-10" db="EMBL/GenBank/DDBJ databases">
        <title>Campylobacter species from seals.</title>
        <authorList>
            <person name="Gilbert M.J."/>
            <person name="Zomer A.L."/>
            <person name="Timmerman A.J."/>
            <person name="Duim B."/>
            <person name="Wagenaar J.A."/>
        </authorList>
    </citation>
    <scope>NUCLEOTIDE SEQUENCE [LARGE SCALE GENOMIC DNA]</scope>
    <source>
        <strain evidence="15">17S00004-5</strain>
    </source>
</reference>
<evidence type="ECO:0000256" key="10">
    <source>
        <dbReference type="PIRSR" id="PIRSR614732-1"/>
    </source>
</evidence>
<feature type="binding site" evidence="9 11">
    <location>
        <position position="180"/>
    </location>
    <ligand>
        <name>substrate</name>
    </ligand>
</feature>
<keyword evidence="6 9" id="KW-0456">Lyase</keyword>
<comment type="catalytic activity">
    <reaction evidence="7 9 12">
        <text>orotidine 5'-phosphate + H(+) = UMP + CO2</text>
        <dbReference type="Rhea" id="RHEA:11596"/>
        <dbReference type="ChEBI" id="CHEBI:15378"/>
        <dbReference type="ChEBI" id="CHEBI:16526"/>
        <dbReference type="ChEBI" id="CHEBI:57538"/>
        <dbReference type="ChEBI" id="CHEBI:57865"/>
        <dbReference type="EC" id="4.1.1.23"/>
    </reaction>
</comment>
<comment type="similarity">
    <text evidence="8 9">Belongs to the OMP decarboxylase family. Type 1 subfamily.</text>
</comment>
<dbReference type="PANTHER" id="PTHR32119">
    <property type="entry name" value="OROTIDINE 5'-PHOSPHATE DECARBOXYLASE"/>
    <property type="match status" value="1"/>
</dbReference>
<dbReference type="EMBL" id="PDHH01000005">
    <property type="protein sequence ID" value="PSM51774.1"/>
    <property type="molecule type" value="Genomic_DNA"/>
</dbReference>
<feature type="binding site" evidence="9 11">
    <location>
        <position position="32"/>
    </location>
    <ligand>
        <name>substrate</name>
    </ligand>
</feature>
<evidence type="ECO:0000256" key="3">
    <source>
        <dbReference type="ARBA" id="ARBA00011738"/>
    </source>
</evidence>
<protein>
    <recommendedName>
        <fullName evidence="9">Orotidine 5'-phosphate decarboxylase</fullName>
        <ecNumber evidence="9">4.1.1.23</ecNumber>
    </recommendedName>
    <alternativeName>
        <fullName evidence="9">OMP decarboxylase</fullName>
        <shortName evidence="9">OMPDCase</shortName>
        <shortName evidence="9">OMPdecase</shortName>
    </alternativeName>
</protein>
<keyword evidence="4 9" id="KW-0210">Decarboxylase</keyword>
<accession>A0A2P8QZV0</accession>
<dbReference type="AlphaFoldDB" id="A0A2P8QZV0"/>
<dbReference type="HAMAP" id="MF_01200_B">
    <property type="entry name" value="OMPdecase_type1_B"/>
    <property type="match status" value="1"/>
</dbReference>
<dbReference type="InterPro" id="IPR047596">
    <property type="entry name" value="OMPdecase_bac"/>
</dbReference>
<feature type="binding site" evidence="9 11">
    <location>
        <position position="208"/>
    </location>
    <ligand>
        <name>substrate</name>
    </ligand>
</feature>
<dbReference type="InterPro" id="IPR001754">
    <property type="entry name" value="OMPdeCOase_dom"/>
</dbReference>
<feature type="binding site" evidence="9 11">
    <location>
        <position position="10"/>
    </location>
    <ligand>
        <name>substrate</name>
    </ligand>
</feature>
<dbReference type="GO" id="GO:0005829">
    <property type="term" value="C:cytosol"/>
    <property type="evidence" value="ECO:0007669"/>
    <property type="project" value="TreeGrafter"/>
</dbReference>
<dbReference type="NCBIfam" id="TIGR01740">
    <property type="entry name" value="pyrF"/>
    <property type="match status" value="1"/>
</dbReference>
<dbReference type="CDD" id="cd04725">
    <property type="entry name" value="OMP_decarboxylase_like"/>
    <property type="match status" value="1"/>
</dbReference>
<feature type="domain" description="Orotidine 5'-phosphate decarboxylase" evidence="13">
    <location>
        <begin position="4"/>
        <end position="224"/>
    </location>
</feature>
<keyword evidence="15" id="KW-1185">Reference proteome</keyword>
<feature type="binding site" evidence="9 11">
    <location>
        <position position="118"/>
    </location>
    <ligand>
        <name>substrate</name>
    </ligand>
</feature>
<comment type="function">
    <text evidence="1 9">Catalyzes the decarboxylation of orotidine 5'-monophosphate (OMP) to uridine 5'-monophosphate (UMP).</text>
</comment>
<feature type="binding site" evidence="9 11">
    <location>
        <position position="209"/>
    </location>
    <ligand>
        <name>substrate</name>
    </ligand>
</feature>
<dbReference type="InterPro" id="IPR013785">
    <property type="entry name" value="Aldolase_TIM"/>
</dbReference>
<evidence type="ECO:0000256" key="1">
    <source>
        <dbReference type="ARBA" id="ARBA00002356"/>
    </source>
</evidence>
<evidence type="ECO:0000259" key="13">
    <source>
        <dbReference type="SMART" id="SM00934"/>
    </source>
</evidence>
<sequence length="231" mass="25877">MCKDVIIACDFSSKKEVLDFLDKFRDKKPYIKIGQELFYSEGASIIKEIKSRGLKIFLDLKQHDIPNTIYKSIKNLAMLDVDMLNVHASGTTPMMLAAKKGVDEINKDIILLAVTQLTSTSEEIMQRDLLINYSLNDTVIHYAKNAKIAGLKGVVCSPLEVSLIKKHCGDDFICVTPGIRIDNKKDDQIRVTTPKMAKELGSDFIVVGRSITNSNDPLDTYNRCLDDFLGE</sequence>
<dbReference type="Pfam" id="PF00215">
    <property type="entry name" value="OMPdecase"/>
    <property type="match status" value="1"/>
</dbReference>
<dbReference type="InterPro" id="IPR014732">
    <property type="entry name" value="OMPdecase"/>
</dbReference>
<dbReference type="EC" id="4.1.1.23" evidence="9"/>
<dbReference type="InterPro" id="IPR018089">
    <property type="entry name" value="OMPdecase_AS"/>
</dbReference>
<organism evidence="14 15">
    <name type="scientific">Campylobacter blaseri</name>
    <dbReference type="NCBI Taxonomy" id="2042961"/>
    <lineage>
        <taxon>Bacteria</taxon>
        <taxon>Pseudomonadati</taxon>
        <taxon>Campylobacterota</taxon>
        <taxon>Epsilonproteobacteria</taxon>
        <taxon>Campylobacterales</taxon>
        <taxon>Campylobacteraceae</taxon>
        <taxon>Campylobacter</taxon>
    </lineage>
</organism>
<comment type="caution">
    <text evidence="14">The sequence shown here is derived from an EMBL/GenBank/DDBJ whole genome shotgun (WGS) entry which is preliminary data.</text>
</comment>
<evidence type="ECO:0000256" key="7">
    <source>
        <dbReference type="ARBA" id="ARBA00049157"/>
    </source>
</evidence>
<dbReference type="OrthoDB" id="9806203at2"/>
<dbReference type="GO" id="GO:0044205">
    <property type="term" value="P:'de novo' UMP biosynthetic process"/>
    <property type="evidence" value="ECO:0007669"/>
    <property type="project" value="UniProtKB-UniRule"/>
</dbReference>
<comment type="pathway">
    <text evidence="2 9 12">Pyrimidine metabolism; UMP biosynthesis via de novo pathway; UMP from orotate: step 2/2.</text>
</comment>
<evidence type="ECO:0000313" key="15">
    <source>
        <dbReference type="Proteomes" id="UP000240535"/>
    </source>
</evidence>
<evidence type="ECO:0000256" key="8">
    <source>
        <dbReference type="ARBA" id="ARBA00061012"/>
    </source>
</evidence>
<dbReference type="FunFam" id="3.20.20.70:FF:000015">
    <property type="entry name" value="Orotidine 5'-phosphate decarboxylase"/>
    <property type="match status" value="1"/>
</dbReference>
<feature type="binding site" evidence="9">
    <location>
        <begin position="59"/>
        <end position="68"/>
    </location>
    <ligand>
        <name>substrate</name>
    </ligand>
</feature>
<evidence type="ECO:0000256" key="11">
    <source>
        <dbReference type="PIRSR" id="PIRSR614732-2"/>
    </source>
</evidence>